<evidence type="ECO:0000313" key="2">
    <source>
        <dbReference type="EMBL" id="KJF65638.1"/>
    </source>
</evidence>
<dbReference type="EMBL" id="JWJH01000027">
    <property type="protein sequence ID" value="KJF65638.1"/>
    <property type="molecule type" value="Genomic_DNA"/>
</dbReference>
<evidence type="ECO:0000256" key="1">
    <source>
        <dbReference type="SAM" id="Phobius"/>
    </source>
</evidence>
<keyword evidence="1" id="KW-0472">Membrane</keyword>
<keyword evidence="3" id="KW-1185">Reference proteome</keyword>
<evidence type="ECO:0000313" key="3">
    <source>
        <dbReference type="Proteomes" id="UP000052068"/>
    </source>
</evidence>
<keyword evidence="1" id="KW-0812">Transmembrane</keyword>
<dbReference type="Proteomes" id="UP000052068">
    <property type="component" value="Unassembled WGS sequence"/>
</dbReference>
<accession>A0ABR5CL97</accession>
<sequence>MSGGIVFPRGCDGLNVFLFWRERGILGNATTQAIAFGVLQLAGCVVAFCPLAALSLRIPAAMGVYDIVVRFRATAGRSGVGFVLRRIIRRFDACACGRGTCGGGSVGLERLMHVIMMTGMRAAIAACGDVRS</sequence>
<protein>
    <submittedName>
        <fullName evidence="2">Uncharacterized protein</fullName>
    </submittedName>
</protein>
<proteinExistence type="predicted"/>
<gene>
    <name evidence="2" type="ORF">RS75_21950</name>
</gene>
<feature type="transmembrane region" description="Helical" evidence="1">
    <location>
        <begin position="33"/>
        <end position="54"/>
    </location>
</feature>
<comment type="caution">
    <text evidence="2">The sequence shown here is derived from an EMBL/GenBank/DDBJ whole genome shotgun (WGS) entry which is preliminary data.</text>
</comment>
<organism evidence="2 3">
    <name type="scientific">Rhizobium nepotum 39/7</name>
    <dbReference type="NCBI Taxonomy" id="1368418"/>
    <lineage>
        <taxon>Bacteria</taxon>
        <taxon>Pseudomonadati</taxon>
        <taxon>Pseudomonadota</taxon>
        <taxon>Alphaproteobacteria</taxon>
        <taxon>Hyphomicrobiales</taxon>
        <taxon>Rhizobiaceae</taxon>
        <taxon>Rhizobium/Agrobacterium group</taxon>
        <taxon>Rhizobium</taxon>
    </lineage>
</organism>
<keyword evidence="1" id="KW-1133">Transmembrane helix</keyword>
<name>A0ABR5CL97_9HYPH</name>
<reference evidence="2 3" key="1">
    <citation type="submission" date="2015-03" db="EMBL/GenBank/DDBJ databases">
        <title>Draft Genome Sequences of Agrobacterium nepotum Strain 39/7T (= CFBP 7436T = LMG 26435T) and Agrobacterium sp. Strain KFB 330 (= CFBP 8308 = LMG 28674).</title>
        <authorList>
            <person name="Kuzmanovic N."/>
            <person name="Pulawska J."/>
            <person name="Obradovic A."/>
        </authorList>
    </citation>
    <scope>NUCLEOTIDE SEQUENCE [LARGE SCALE GENOMIC DNA]</scope>
    <source>
        <strain evidence="2 3">39/7</strain>
    </source>
</reference>